<dbReference type="HAMAP" id="MF_01894">
    <property type="entry name" value="Smc_prok"/>
    <property type="match status" value="1"/>
</dbReference>
<dbReference type="Pfam" id="PF02463">
    <property type="entry name" value="SMC_N"/>
    <property type="match status" value="1"/>
</dbReference>
<feature type="binding site" evidence="6">
    <location>
        <begin position="32"/>
        <end position="39"/>
    </location>
    <ligand>
        <name>ATP</name>
        <dbReference type="ChEBI" id="CHEBI:30616"/>
    </ligand>
</feature>
<dbReference type="SUPFAM" id="SSF75553">
    <property type="entry name" value="Smc hinge domain"/>
    <property type="match status" value="1"/>
</dbReference>
<dbReference type="InterPro" id="IPR011890">
    <property type="entry name" value="SMC_prok"/>
</dbReference>
<evidence type="ECO:0000256" key="1">
    <source>
        <dbReference type="ARBA" id="ARBA00022490"/>
    </source>
</evidence>
<dbReference type="PANTHER" id="PTHR43977">
    <property type="entry name" value="STRUCTURAL MAINTENANCE OF CHROMOSOMES PROTEIN 3"/>
    <property type="match status" value="1"/>
</dbReference>
<dbReference type="GO" id="GO:0016887">
    <property type="term" value="F:ATP hydrolysis activity"/>
    <property type="evidence" value="ECO:0007669"/>
    <property type="project" value="InterPro"/>
</dbReference>
<protein>
    <recommendedName>
        <fullName evidence="6">Chromosome partition protein Smc</fullName>
    </recommendedName>
</protein>
<keyword evidence="5 6" id="KW-0238">DNA-binding</keyword>
<keyword evidence="2 6" id="KW-0547">Nucleotide-binding</keyword>
<proteinExistence type="inferred from homology"/>
<dbReference type="Gene3D" id="1.20.1060.20">
    <property type="match status" value="1"/>
</dbReference>
<feature type="coiled-coil region" evidence="6">
    <location>
        <begin position="673"/>
        <end position="792"/>
    </location>
</feature>
<evidence type="ECO:0000256" key="5">
    <source>
        <dbReference type="ARBA" id="ARBA00023125"/>
    </source>
</evidence>
<dbReference type="Proteomes" id="UP000325105">
    <property type="component" value="Unassembled WGS sequence"/>
</dbReference>
<organism evidence="8 9">
    <name type="scientific">Sphingobacterium allocomposti</name>
    <dbReference type="NCBI Taxonomy" id="415956"/>
    <lineage>
        <taxon>Bacteria</taxon>
        <taxon>Pseudomonadati</taxon>
        <taxon>Bacteroidota</taxon>
        <taxon>Sphingobacteriia</taxon>
        <taxon>Sphingobacteriales</taxon>
        <taxon>Sphingobacteriaceae</taxon>
        <taxon>Sphingobacterium</taxon>
    </lineage>
</organism>
<sequence length="1180" mass="135205">MQLTKLEIKGFKSFGDKITINFNEGVTAIVGPNGCGKSNVVDAIRWVLGEQSTRMLRSEKMENIIFNGTANRKPANLAEVSLTFENNSQLLPTEFSTVTITRKLYRNGDSEYRLNDVKCRLKDITDLFLDTGLGADSYAIIELKMIDEIINNKDNSRRNLFEEASGISKYKVRKKQTLAKLKDTESDLSRVDDLLHEISKNLKQLEAQAKKADKYFQLKDEYRQASVGLAYYRLEGFSADLERIAEQESIQQETITQIHSAIAEQEEQLKKLREDILSKEKNLATQQKSTNEYINKIRAYESDKKIKNEQIKHLQDKETRLTAELAQDRSQLEHVLHTIKRLHEELYEEQQALEMLQQTIEKNKTEVDEIRIQQQSAKAKLDECTLRSSTIQNKTYKLEKDIAVLNIQKEALQQESLRTVSDTTVKEEELTEFNRAVAELEARVDIQQNQYDAAVLAEQQLQRQMQEVEERLTETRLQISRESRLVDAKQNEYNLTKSLVDNLEGFPESIKFLRKNAGWKKSYPLFSDILFCQEEYRVAIENYLEPVMNHYVVENRQEAVQAIQLLSDASRGRANFFVLDAIQQPDSPSVAVPSDYVVPALDVVKVDKKYAALCEHLLRHVFLLKSEAADSLDEELPAEDVVILHPEGKFSKHRLGVSGGSIGLFEGKRIGRAKNLENLAKEIKDLTRRIEELQAQEAEDVDRLATLRLSSQRDVIDELRNILNRLNNELLTVKTKQEQYQAFITNSQNRKQDIESKIVTINEELETAEPALATLKSEQANCQEEVMSLQEVYTELSEVLTDKSAAFNQENIRFHQQQNKVSSLQKDVEYRETQQESLETRIAKNTAEFEQVKKDMTDAQQYTDVNDDDLVAMYAQKEALEKGLQEIEEEFFAARRKINELEESISQLRRNKDQNDFLLAELKDKKTSLQIELNSLKERLAVEFDIDINTLLEGDMPDIAASQEELTETCTRLKKQLDTYGSINPMAKEAYDEMNDRHSFISKEKGDLLEAKASLMATINEIDQTANDKFMQAFNTVRDNFIQVFRSLFNQEDSCDMILTDPNNPLESDIDIIARPKGKRPLSINQLSGGEKTLTATALLFSLYLLKPAPFCVFDEVDAPLDDTNIDKFNNIIRDFSANSQFIIVSHNKRTIASTDIIYGVTMVEQGVSRVVPVDLRDVA</sequence>
<dbReference type="EMBL" id="VNHX01000002">
    <property type="protein sequence ID" value="TYP97686.1"/>
    <property type="molecule type" value="Genomic_DNA"/>
</dbReference>
<dbReference type="GO" id="GO:0007059">
    <property type="term" value="P:chromosome segregation"/>
    <property type="evidence" value="ECO:0007669"/>
    <property type="project" value="UniProtKB-UniRule"/>
</dbReference>
<comment type="subunit">
    <text evidence="6">Homodimer.</text>
</comment>
<dbReference type="InterPro" id="IPR003395">
    <property type="entry name" value="RecF/RecN/SMC_N"/>
</dbReference>
<feature type="domain" description="SMC hinge" evidence="7">
    <location>
        <begin position="520"/>
        <end position="633"/>
    </location>
</feature>
<feature type="coiled-coil region" evidence="6">
    <location>
        <begin position="255"/>
        <end position="485"/>
    </location>
</feature>
<evidence type="ECO:0000256" key="2">
    <source>
        <dbReference type="ARBA" id="ARBA00022741"/>
    </source>
</evidence>
<reference evidence="8 9" key="1">
    <citation type="submission" date="2019-07" db="EMBL/GenBank/DDBJ databases">
        <title>Genomic Encyclopedia of Archaeal and Bacterial Type Strains, Phase II (KMG-II): from individual species to whole genera.</title>
        <authorList>
            <person name="Goeker M."/>
        </authorList>
    </citation>
    <scope>NUCLEOTIDE SEQUENCE [LARGE SCALE GENOMIC DNA]</scope>
    <source>
        <strain evidence="8 9">DSM 18850</strain>
    </source>
</reference>
<dbReference type="SUPFAM" id="SSF52540">
    <property type="entry name" value="P-loop containing nucleoside triphosphate hydrolases"/>
    <property type="match status" value="1"/>
</dbReference>
<dbReference type="InterPro" id="IPR036277">
    <property type="entry name" value="SMC_hinge_sf"/>
</dbReference>
<dbReference type="AlphaFoldDB" id="A0A5S5DRN6"/>
<dbReference type="GO" id="GO:0007062">
    <property type="term" value="P:sister chromatid cohesion"/>
    <property type="evidence" value="ECO:0007669"/>
    <property type="project" value="InterPro"/>
</dbReference>
<evidence type="ECO:0000256" key="3">
    <source>
        <dbReference type="ARBA" id="ARBA00022840"/>
    </source>
</evidence>
<evidence type="ECO:0000256" key="6">
    <source>
        <dbReference type="HAMAP-Rule" id="MF_01894"/>
    </source>
</evidence>
<dbReference type="OrthoDB" id="9808768at2"/>
<comment type="similarity">
    <text evidence="6">Belongs to the SMC family.</text>
</comment>
<name>A0A5S5DRN6_9SPHI</name>
<dbReference type="RefSeq" id="WP_148907341.1">
    <property type="nucleotide sequence ID" value="NZ_VNHX01000002.1"/>
</dbReference>
<dbReference type="GO" id="GO:0030261">
    <property type="term" value="P:chromosome condensation"/>
    <property type="evidence" value="ECO:0007669"/>
    <property type="project" value="InterPro"/>
</dbReference>
<dbReference type="GO" id="GO:0005524">
    <property type="term" value="F:ATP binding"/>
    <property type="evidence" value="ECO:0007669"/>
    <property type="project" value="UniProtKB-UniRule"/>
</dbReference>
<dbReference type="PIRSF" id="PIRSF005719">
    <property type="entry name" value="SMC"/>
    <property type="match status" value="1"/>
</dbReference>
<comment type="function">
    <text evidence="6">Required for chromosome condensation and partitioning.</text>
</comment>
<dbReference type="Gene3D" id="3.30.70.1620">
    <property type="match status" value="1"/>
</dbReference>
<dbReference type="SMART" id="SM00968">
    <property type="entry name" value="SMC_hinge"/>
    <property type="match status" value="1"/>
</dbReference>
<dbReference type="GO" id="GO:0006260">
    <property type="term" value="P:DNA replication"/>
    <property type="evidence" value="ECO:0007669"/>
    <property type="project" value="UniProtKB-UniRule"/>
</dbReference>
<dbReference type="Pfam" id="PF06470">
    <property type="entry name" value="SMC_hinge"/>
    <property type="match status" value="1"/>
</dbReference>
<evidence type="ECO:0000313" key="8">
    <source>
        <dbReference type="EMBL" id="TYP97686.1"/>
    </source>
</evidence>
<feature type="coiled-coil region" evidence="6">
    <location>
        <begin position="188"/>
        <end position="215"/>
    </location>
</feature>
<comment type="domain">
    <text evidence="6">Contains large globular domains required for ATP hydrolysis at each terminus and a third globular domain forming a flexible hinge near the middle of the molecule. These domains are separated by coiled-coil structures.</text>
</comment>
<comment type="subcellular location">
    <subcellularLocation>
        <location evidence="6">Cytoplasm</location>
    </subcellularLocation>
</comment>
<keyword evidence="9" id="KW-1185">Reference proteome</keyword>
<evidence type="ECO:0000313" key="9">
    <source>
        <dbReference type="Proteomes" id="UP000325105"/>
    </source>
</evidence>
<dbReference type="InterPro" id="IPR024704">
    <property type="entry name" value="SMC"/>
</dbReference>
<dbReference type="InterPro" id="IPR027417">
    <property type="entry name" value="P-loop_NTPase"/>
</dbReference>
<accession>A0A5S5DRN6</accession>
<keyword evidence="3 6" id="KW-0067">ATP-binding</keyword>
<dbReference type="GO" id="GO:0005694">
    <property type="term" value="C:chromosome"/>
    <property type="evidence" value="ECO:0007669"/>
    <property type="project" value="InterPro"/>
</dbReference>
<keyword evidence="4 6" id="KW-0175">Coiled coil</keyword>
<keyword evidence="1 6" id="KW-0963">Cytoplasm</keyword>
<dbReference type="Gene3D" id="3.40.50.300">
    <property type="entry name" value="P-loop containing nucleotide triphosphate hydrolases"/>
    <property type="match status" value="2"/>
</dbReference>
<dbReference type="InterPro" id="IPR010935">
    <property type="entry name" value="SMC_hinge"/>
</dbReference>
<gene>
    <name evidence="6" type="primary">smc</name>
    <name evidence="8" type="ORF">BC792_102108</name>
</gene>
<comment type="caution">
    <text evidence="8">The sequence shown here is derived from an EMBL/GenBank/DDBJ whole genome shotgun (WGS) entry which is preliminary data.</text>
</comment>
<evidence type="ECO:0000259" key="7">
    <source>
        <dbReference type="SMART" id="SM00968"/>
    </source>
</evidence>
<evidence type="ECO:0000256" key="4">
    <source>
        <dbReference type="ARBA" id="ARBA00023054"/>
    </source>
</evidence>
<dbReference type="Gene3D" id="1.10.287.1490">
    <property type="match status" value="1"/>
</dbReference>
<dbReference type="GO" id="GO:0003677">
    <property type="term" value="F:DNA binding"/>
    <property type="evidence" value="ECO:0007669"/>
    <property type="project" value="UniProtKB-UniRule"/>
</dbReference>
<dbReference type="GO" id="GO:0005737">
    <property type="term" value="C:cytoplasm"/>
    <property type="evidence" value="ECO:0007669"/>
    <property type="project" value="UniProtKB-SubCell"/>
</dbReference>
<dbReference type="NCBIfam" id="TIGR02168">
    <property type="entry name" value="SMC_prok_B"/>
    <property type="match status" value="1"/>
</dbReference>
<feature type="coiled-coil region" evidence="6">
    <location>
        <begin position="870"/>
        <end position="939"/>
    </location>
</feature>